<dbReference type="EMBL" id="JABEZX010000011">
    <property type="protein sequence ID" value="MBA0569984.1"/>
    <property type="molecule type" value="Genomic_DNA"/>
</dbReference>
<keyword evidence="4" id="KW-1185">Reference proteome</keyword>
<evidence type="ECO:0000259" key="2">
    <source>
        <dbReference type="PROSITE" id="PS50158"/>
    </source>
</evidence>
<dbReference type="Proteomes" id="UP000593572">
    <property type="component" value="Unassembled WGS sequence"/>
</dbReference>
<reference evidence="3 4" key="1">
    <citation type="journal article" date="2019" name="Genome Biol. Evol.">
        <title>Insights into the evolution of the New World diploid cottons (Gossypium, subgenus Houzingenia) based on genome sequencing.</title>
        <authorList>
            <person name="Grover C.E."/>
            <person name="Arick M.A. 2nd"/>
            <person name="Thrash A."/>
            <person name="Conover J.L."/>
            <person name="Sanders W.S."/>
            <person name="Peterson D.G."/>
            <person name="Frelichowski J.E."/>
            <person name="Scheffler J.A."/>
            <person name="Scheffler B.E."/>
            <person name="Wendel J.F."/>
        </authorList>
    </citation>
    <scope>NUCLEOTIDE SEQUENCE [LARGE SCALE GENOMIC DNA]</scope>
    <source>
        <strain evidence="3">157</strain>
        <tissue evidence="3">Leaf</tissue>
    </source>
</reference>
<name>A0A7J8MZA6_9ROSI</name>
<feature type="domain" description="CCHC-type" evidence="2">
    <location>
        <begin position="79"/>
        <end position="93"/>
    </location>
</feature>
<organism evidence="3 4">
    <name type="scientific">Gossypium lobatum</name>
    <dbReference type="NCBI Taxonomy" id="34289"/>
    <lineage>
        <taxon>Eukaryota</taxon>
        <taxon>Viridiplantae</taxon>
        <taxon>Streptophyta</taxon>
        <taxon>Embryophyta</taxon>
        <taxon>Tracheophyta</taxon>
        <taxon>Spermatophyta</taxon>
        <taxon>Magnoliopsida</taxon>
        <taxon>eudicotyledons</taxon>
        <taxon>Gunneridae</taxon>
        <taxon>Pentapetalae</taxon>
        <taxon>rosids</taxon>
        <taxon>malvids</taxon>
        <taxon>Malvales</taxon>
        <taxon>Malvaceae</taxon>
        <taxon>Malvoideae</taxon>
        <taxon>Gossypium</taxon>
    </lineage>
</organism>
<gene>
    <name evidence="3" type="ORF">Golob_003675</name>
</gene>
<dbReference type="AlphaFoldDB" id="A0A7J8MZA6"/>
<dbReference type="PROSITE" id="PS50158">
    <property type="entry name" value="ZF_CCHC"/>
    <property type="match status" value="1"/>
</dbReference>
<dbReference type="PANTHER" id="PTHR31286">
    <property type="entry name" value="GLYCINE-RICH CELL WALL STRUCTURAL PROTEIN 1.8-LIKE"/>
    <property type="match status" value="1"/>
</dbReference>
<dbReference type="PANTHER" id="PTHR31286:SF173">
    <property type="entry name" value="DUF4283 DOMAIN-CONTAINING PROTEIN"/>
    <property type="match status" value="1"/>
</dbReference>
<keyword evidence="1" id="KW-0479">Metal-binding</keyword>
<evidence type="ECO:0000313" key="4">
    <source>
        <dbReference type="Proteomes" id="UP000593572"/>
    </source>
</evidence>
<accession>A0A7J8MZA6</accession>
<keyword evidence="1" id="KW-0862">Zinc</keyword>
<dbReference type="GO" id="GO:0003676">
    <property type="term" value="F:nucleic acid binding"/>
    <property type="evidence" value="ECO:0007669"/>
    <property type="project" value="InterPro"/>
</dbReference>
<keyword evidence="1" id="KW-0863">Zinc-finger</keyword>
<dbReference type="GO" id="GO:0008270">
    <property type="term" value="F:zinc ion binding"/>
    <property type="evidence" value="ECO:0007669"/>
    <property type="project" value="UniProtKB-KW"/>
</dbReference>
<evidence type="ECO:0000256" key="1">
    <source>
        <dbReference type="PROSITE-ProRule" id="PRU00047"/>
    </source>
</evidence>
<sequence>MAWIQMPDLPGYLYNKKTLEEIGGLIGKVTKLNFNTDNGLRGWFARMAIFVNLDKLLISKILIKGNLQRIDYEILQSICFSCGRYGHVKELCPILVGDKDLTGEKRRRKRRNPQLELRWKTRLSLVLGWSSKGVLARVRRNFAK</sequence>
<dbReference type="InterPro" id="IPR040256">
    <property type="entry name" value="At4g02000-like"/>
</dbReference>
<proteinExistence type="predicted"/>
<evidence type="ECO:0000313" key="3">
    <source>
        <dbReference type="EMBL" id="MBA0569984.1"/>
    </source>
</evidence>
<protein>
    <recommendedName>
        <fullName evidence="2">CCHC-type domain-containing protein</fullName>
    </recommendedName>
</protein>
<dbReference type="InterPro" id="IPR001878">
    <property type="entry name" value="Znf_CCHC"/>
</dbReference>
<comment type="caution">
    <text evidence="3">The sequence shown here is derived from an EMBL/GenBank/DDBJ whole genome shotgun (WGS) entry which is preliminary data.</text>
</comment>